<dbReference type="AlphaFoldDB" id="A0A098EHE6"/>
<feature type="transmembrane region" description="Helical" evidence="6">
    <location>
        <begin position="6"/>
        <end position="29"/>
    </location>
</feature>
<evidence type="ECO:0000259" key="7">
    <source>
        <dbReference type="PROSITE" id="PS50076"/>
    </source>
</evidence>
<dbReference type="EMBL" id="FLLR01000016">
    <property type="protein sequence ID" value="SBO14212.1"/>
    <property type="molecule type" value="Genomic_DNA"/>
</dbReference>
<dbReference type="Proteomes" id="UP000078419">
    <property type="component" value="Unassembled WGS sequence"/>
</dbReference>
<reference evidence="11" key="3">
    <citation type="submission" date="2016-03" db="EMBL/GenBank/DDBJ databases">
        <authorList>
            <person name="Loux Valentin"/>
        </authorList>
    </citation>
    <scope>NUCLEOTIDE SEQUENCE [LARGE SCALE GENOMIC DNA]</scope>
    <source>
        <strain evidence="11">C1</strain>
    </source>
</reference>
<dbReference type="InterPro" id="IPR036869">
    <property type="entry name" value="J_dom_sf"/>
</dbReference>
<dbReference type="Gene3D" id="1.10.287.110">
    <property type="entry name" value="DnaJ domain"/>
    <property type="match status" value="1"/>
</dbReference>
<protein>
    <submittedName>
        <fullName evidence="8">DnaJ domain protein</fullName>
    </submittedName>
    <submittedName>
        <fullName evidence="9">DnaJ-like protein DjlA</fullName>
    </submittedName>
</protein>
<dbReference type="Proteomes" id="UP000055047">
    <property type="component" value="Unassembled WGS sequence"/>
</dbReference>
<evidence type="ECO:0000256" key="3">
    <source>
        <dbReference type="ARBA" id="ARBA00022989"/>
    </source>
</evidence>
<evidence type="ECO:0000256" key="6">
    <source>
        <dbReference type="SAM" id="Phobius"/>
    </source>
</evidence>
<evidence type="ECO:0000256" key="1">
    <source>
        <dbReference type="ARBA" id="ARBA00004167"/>
    </source>
</evidence>
<dbReference type="SUPFAM" id="SSF46565">
    <property type="entry name" value="Chaperone J-domain"/>
    <property type="match status" value="1"/>
</dbReference>
<proteinExistence type="inferred from homology"/>
<evidence type="ECO:0000313" key="10">
    <source>
        <dbReference type="Proteomes" id="UP000055047"/>
    </source>
</evidence>
<reference evidence="9" key="2">
    <citation type="submission" date="2016-03" db="EMBL/GenBank/DDBJ databases">
        <authorList>
            <person name="Loux V."/>
        </authorList>
    </citation>
    <scope>NUCLEOTIDE SEQUENCE</scope>
    <source>
        <strain evidence="9">C1</strain>
    </source>
</reference>
<feature type="domain" description="J" evidence="7">
    <location>
        <begin position="74"/>
        <end position="126"/>
    </location>
</feature>
<organism evidence="8 10">
    <name type="scientific">Anaplasma phagocytophilum</name>
    <name type="common">Ehrlichia phagocytophila</name>
    <dbReference type="NCBI Taxonomy" id="948"/>
    <lineage>
        <taxon>Bacteria</taxon>
        <taxon>Pseudomonadati</taxon>
        <taxon>Pseudomonadota</taxon>
        <taxon>Alphaproteobacteria</taxon>
        <taxon>Rickettsiales</taxon>
        <taxon>Anaplasmataceae</taxon>
        <taxon>Anaplasma</taxon>
        <taxon>phagocytophilum group</taxon>
    </lineage>
</organism>
<dbReference type="SMART" id="SM00271">
    <property type="entry name" value="DnaJ"/>
    <property type="match status" value="1"/>
</dbReference>
<keyword evidence="4 6" id="KW-0472">Membrane</keyword>
<name>A0A098EHE6_ANAPH</name>
<comment type="similarity">
    <text evidence="5">Belongs to the TIM14 family.</text>
</comment>
<keyword evidence="2 6" id="KW-0812">Transmembrane</keyword>
<evidence type="ECO:0000256" key="4">
    <source>
        <dbReference type="ARBA" id="ARBA00023136"/>
    </source>
</evidence>
<sequence>MLLAFVVFMCVLGALLLVPVLLVLALFFLNKNVLMRASFGEDFRVILNKFMADMQSRASAHTQSNSRGGISQKEALEILGLSPNASREQIIAAYHRLMKNSHPDRGGSAYFAQKLNQARDSLLGNK</sequence>
<dbReference type="EMBL" id="CCXQ01000072">
    <property type="protein sequence ID" value="CEG20731.1"/>
    <property type="molecule type" value="Genomic_DNA"/>
</dbReference>
<evidence type="ECO:0000256" key="2">
    <source>
        <dbReference type="ARBA" id="ARBA00022692"/>
    </source>
</evidence>
<evidence type="ECO:0000313" key="11">
    <source>
        <dbReference type="Proteomes" id="UP000078419"/>
    </source>
</evidence>
<keyword evidence="3 6" id="KW-1133">Transmembrane helix</keyword>
<dbReference type="PANTHER" id="PTHR12763">
    <property type="match status" value="1"/>
</dbReference>
<dbReference type="PANTHER" id="PTHR12763:SF28">
    <property type="entry name" value="GEO10507P1-RELATED"/>
    <property type="match status" value="1"/>
</dbReference>
<dbReference type="PROSITE" id="PS50076">
    <property type="entry name" value="DNAJ_2"/>
    <property type="match status" value="1"/>
</dbReference>
<evidence type="ECO:0000313" key="8">
    <source>
        <dbReference type="EMBL" id="CEG20731.1"/>
    </source>
</evidence>
<dbReference type="CDD" id="cd06257">
    <property type="entry name" value="DnaJ"/>
    <property type="match status" value="1"/>
</dbReference>
<dbReference type="GO" id="GO:0016020">
    <property type="term" value="C:membrane"/>
    <property type="evidence" value="ECO:0007669"/>
    <property type="project" value="UniProtKB-SubCell"/>
</dbReference>
<dbReference type="RefSeq" id="WP_230952744.1">
    <property type="nucleotide sequence ID" value="NZ_CCXQ01000072.1"/>
</dbReference>
<evidence type="ECO:0000256" key="5">
    <source>
        <dbReference type="ARBA" id="ARBA00038105"/>
    </source>
</evidence>
<dbReference type="InterPro" id="IPR001623">
    <property type="entry name" value="DnaJ_domain"/>
</dbReference>
<evidence type="ECO:0000313" key="9">
    <source>
        <dbReference type="EMBL" id="SBO14212.1"/>
    </source>
</evidence>
<accession>A0A098EHE6</accession>
<gene>
    <name evidence="9" type="primary">djlA</name>
    <name evidence="9" type="ORF">ANAPC1_00559</name>
    <name evidence="8" type="ORF">ANAPHAGO_00103</name>
</gene>
<dbReference type="Pfam" id="PF00226">
    <property type="entry name" value="DnaJ"/>
    <property type="match status" value="1"/>
</dbReference>
<comment type="subcellular location">
    <subcellularLocation>
        <location evidence="1">Membrane</location>
        <topology evidence="1">Single-pass membrane protein</topology>
    </subcellularLocation>
</comment>
<reference evidence="8 10" key="1">
    <citation type="submission" date="2014-09" db="EMBL/GenBank/DDBJ databases">
        <authorList>
            <person name="Loux Valentin"/>
            <person name="Dugat Thibaut"/>
        </authorList>
    </citation>
    <scope>NUCLEOTIDE SEQUENCE [LARGE SCALE GENOMIC DNA]</scope>
    <source>
        <strain evidence="8 10">BOV-10_179</strain>
    </source>
</reference>